<feature type="region of interest" description="Disordered" evidence="1">
    <location>
        <begin position="49"/>
        <end position="70"/>
    </location>
</feature>
<dbReference type="PROSITE" id="PS51257">
    <property type="entry name" value="PROKAR_LIPOPROTEIN"/>
    <property type="match status" value="1"/>
</dbReference>
<proteinExistence type="predicted"/>
<dbReference type="RefSeq" id="WP_043533504.1">
    <property type="nucleotide sequence ID" value="NZ_BAABKU010000003.1"/>
</dbReference>
<organism evidence="3 4">
    <name type="scientific">Actinoplanes utahensis</name>
    <dbReference type="NCBI Taxonomy" id="1869"/>
    <lineage>
        <taxon>Bacteria</taxon>
        <taxon>Bacillati</taxon>
        <taxon>Actinomycetota</taxon>
        <taxon>Actinomycetes</taxon>
        <taxon>Micromonosporales</taxon>
        <taxon>Micromonosporaceae</taxon>
        <taxon>Actinoplanes</taxon>
    </lineage>
</organism>
<keyword evidence="4" id="KW-1185">Reference proteome</keyword>
<dbReference type="AlphaFoldDB" id="A0A0A6UB96"/>
<protein>
    <recommendedName>
        <fullName evidence="5">Lipoprotein</fullName>
    </recommendedName>
</protein>
<evidence type="ECO:0000313" key="3">
    <source>
        <dbReference type="EMBL" id="KHD72318.1"/>
    </source>
</evidence>
<evidence type="ECO:0000313" key="4">
    <source>
        <dbReference type="Proteomes" id="UP000054537"/>
    </source>
</evidence>
<dbReference type="STRING" id="1869.MB27_38125"/>
<comment type="caution">
    <text evidence="3">The sequence shown here is derived from an EMBL/GenBank/DDBJ whole genome shotgun (WGS) entry which is preliminary data.</text>
</comment>
<feature type="chain" id="PRO_5002023046" description="Lipoprotein" evidence="2">
    <location>
        <begin position="28"/>
        <end position="179"/>
    </location>
</feature>
<feature type="compositionally biased region" description="Low complexity" evidence="1">
    <location>
        <begin position="159"/>
        <end position="179"/>
    </location>
</feature>
<dbReference type="EMBL" id="JRTT01000137">
    <property type="protein sequence ID" value="KHD72318.1"/>
    <property type="molecule type" value="Genomic_DNA"/>
</dbReference>
<sequence length="179" mass="18416">MNARRISSRRVALTASFLALAAGGAAACDSSPPDSPGVVVEETFTTVTEENVEEEPVEEEPVEEEPVVEESTPAPVAGAAGELFYCADADGLVVDEEYCDDDTGDYYIWHSSSYPRNAPVGTLLRGGGFFPAGDAASRRAFSLPETGRIGNGSTIKTNVVGRGTSGSSVTDGGSTSSGG</sequence>
<feature type="signal peptide" evidence="2">
    <location>
        <begin position="1"/>
        <end position="27"/>
    </location>
</feature>
<gene>
    <name evidence="3" type="ORF">MB27_38125</name>
</gene>
<feature type="region of interest" description="Disordered" evidence="1">
    <location>
        <begin position="144"/>
        <end position="179"/>
    </location>
</feature>
<evidence type="ECO:0008006" key="5">
    <source>
        <dbReference type="Google" id="ProtNLM"/>
    </source>
</evidence>
<evidence type="ECO:0000256" key="2">
    <source>
        <dbReference type="SAM" id="SignalP"/>
    </source>
</evidence>
<keyword evidence="2" id="KW-0732">Signal</keyword>
<accession>A0A0A6UB96</accession>
<feature type="compositionally biased region" description="Acidic residues" evidence="1">
    <location>
        <begin position="50"/>
        <end position="68"/>
    </location>
</feature>
<dbReference type="Proteomes" id="UP000054537">
    <property type="component" value="Unassembled WGS sequence"/>
</dbReference>
<name>A0A0A6UB96_ACTUT</name>
<evidence type="ECO:0000256" key="1">
    <source>
        <dbReference type="SAM" id="MobiDB-lite"/>
    </source>
</evidence>
<reference evidence="3 4" key="1">
    <citation type="submission" date="2014-10" db="EMBL/GenBank/DDBJ databases">
        <title>Draft genome sequence of Actinoplanes utahensis NRRL 12052.</title>
        <authorList>
            <person name="Velasco-Bucheli B."/>
            <person name="del Cerro C."/>
            <person name="Hormigo D."/>
            <person name="Garcia J.L."/>
            <person name="Acebal C."/>
            <person name="Arroyo M."/>
            <person name="de la Mata I."/>
        </authorList>
    </citation>
    <scope>NUCLEOTIDE SEQUENCE [LARGE SCALE GENOMIC DNA]</scope>
    <source>
        <strain evidence="3 4">NRRL 12052</strain>
    </source>
</reference>